<evidence type="ECO:0000313" key="3">
    <source>
        <dbReference type="Proteomes" id="UP000284892"/>
    </source>
</evidence>
<dbReference type="RefSeq" id="WP_120202146.1">
    <property type="nucleotide sequence ID" value="NZ_RAQJ01000005.1"/>
</dbReference>
<comment type="caution">
    <text evidence="2">The sequence shown here is derived from an EMBL/GenBank/DDBJ whole genome shotgun (WGS) entry which is preliminary data.</text>
</comment>
<keyword evidence="3" id="KW-1185">Reference proteome</keyword>
<dbReference type="EMBL" id="RAQJ01000005">
    <property type="protein sequence ID" value="RKE91934.1"/>
    <property type="molecule type" value="Genomic_DNA"/>
</dbReference>
<proteinExistence type="predicted"/>
<organism evidence="2 3">
    <name type="scientific">Ichthyenterobacterium magnum</name>
    <dbReference type="NCBI Taxonomy" id="1230530"/>
    <lineage>
        <taxon>Bacteria</taxon>
        <taxon>Pseudomonadati</taxon>
        <taxon>Bacteroidota</taxon>
        <taxon>Flavobacteriia</taxon>
        <taxon>Flavobacteriales</taxon>
        <taxon>Flavobacteriaceae</taxon>
        <taxon>Ichthyenterobacterium</taxon>
    </lineage>
</organism>
<accession>A0A420DFS8</accession>
<feature type="signal peptide" evidence="1">
    <location>
        <begin position="1"/>
        <end position="17"/>
    </location>
</feature>
<gene>
    <name evidence="2" type="ORF">BXY80_2363</name>
</gene>
<evidence type="ECO:0000313" key="2">
    <source>
        <dbReference type="EMBL" id="RKE91934.1"/>
    </source>
</evidence>
<dbReference type="OrthoDB" id="1143207at2"/>
<name>A0A420DFS8_9FLAO</name>
<dbReference type="InterPro" id="IPR015943">
    <property type="entry name" value="WD40/YVTN_repeat-like_dom_sf"/>
</dbReference>
<keyword evidence="1" id="KW-0732">Signal</keyword>
<reference evidence="2 3" key="1">
    <citation type="submission" date="2018-09" db="EMBL/GenBank/DDBJ databases">
        <title>Genomic Encyclopedia of Archaeal and Bacterial Type Strains, Phase II (KMG-II): from individual species to whole genera.</title>
        <authorList>
            <person name="Goeker M."/>
        </authorList>
    </citation>
    <scope>NUCLEOTIDE SEQUENCE [LARGE SCALE GENOMIC DNA]</scope>
    <source>
        <strain evidence="2 3">DSM 26283</strain>
    </source>
</reference>
<protein>
    <submittedName>
        <fullName evidence="2">Uncharacterized protein</fullName>
    </submittedName>
</protein>
<feature type="chain" id="PRO_5019150671" evidence="1">
    <location>
        <begin position="18"/>
        <end position="259"/>
    </location>
</feature>
<dbReference type="Gene3D" id="2.130.10.10">
    <property type="entry name" value="YVTN repeat-like/Quinoprotein amine dehydrogenase"/>
    <property type="match status" value="1"/>
</dbReference>
<dbReference type="Proteomes" id="UP000284892">
    <property type="component" value="Unassembled WGS sequence"/>
</dbReference>
<evidence type="ECO:0000256" key="1">
    <source>
        <dbReference type="SAM" id="SignalP"/>
    </source>
</evidence>
<dbReference type="AlphaFoldDB" id="A0A420DFS8"/>
<sequence>MKSIQLLLLFVSVTLFSQENIETTFIKKTELKAQSIVDIDNFGTIYYLNKNTLYKKSDTKTLSYSNIQLNTITSANAFNPLKVNLFYKDFNTIIILDNRLAEIFKVDFNTSPLYKNVSHTSTGYDNTLWVFNQDNQQLELYDYKANKTRVSALPIQSNVIDLKSDYNYCWVLTKDYLYQYNYFGSLISKLKNNSFTSMVLNNGNLVLKAENTLSYLSKNTQEIIPIKTPKLLINQFLLTNESLYIYDNEILQEFQLKTN</sequence>